<evidence type="ECO:0000256" key="1">
    <source>
        <dbReference type="SAM" id="MobiDB-lite"/>
    </source>
</evidence>
<reference evidence="2" key="2">
    <citation type="submission" date="2013-10" db="EMBL/GenBank/DDBJ databases">
        <authorList>
            <person name="Aslett M."/>
        </authorList>
    </citation>
    <scope>NUCLEOTIDE SEQUENCE [LARGE SCALE GENOMIC DNA]</scope>
    <source>
        <strain evidence="2">Houghton</strain>
    </source>
</reference>
<proteinExistence type="predicted"/>
<dbReference type="EMBL" id="HG713062">
    <property type="protein sequence ID" value="CDJ52054.1"/>
    <property type="molecule type" value="Genomic_DNA"/>
</dbReference>
<evidence type="ECO:0000313" key="2">
    <source>
        <dbReference type="EMBL" id="CDJ52054.1"/>
    </source>
</evidence>
<gene>
    <name evidence="2" type="ORF">EBH_0046510</name>
</gene>
<protein>
    <submittedName>
        <fullName evidence="2">Uncharacterized protein</fullName>
    </submittedName>
</protein>
<dbReference type="VEuPathDB" id="ToxoDB:EBH_0046510"/>
<feature type="compositionally biased region" description="Low complexity" evidence="1">
    <location>
        <begin position="105"/>
        <end position="115"/>
    </location>
</feature>
<sequence length="129" mass="14630">MSVLLAHLFISSSGYINDMKEYVGTALSPSYPHHDPHHIPIPTIIIIISSSRRSSSSSRRSSIVVPHLFISSSGYINDMKKDVGTALSPSYPHHDPHPHHHHQQQQHQQQHQQHQQQEEDECIIGSPFH</sequence>
<organism evidence="2 3">
    <name type="scientific">Eimeria brunetti</name>
    <dbReference type="NCBI Taxonomy" id="51314"/>
    <lineage>
        <taxon>Eukaryota</taxon>
        <taxon>Sar</taxon>
        <taxon>Alveolata</taxon>
        <taxon>Apicomplexa</taxon>
        <taxon>Conoidasida</taxon>
        <taxon>Coccidia</taxon>
        <taxon>Eucoccidiorida</taxon>
        <taxon>Eimeriorina</taxon>
        <taxon>Eimeriidae</taxon>
        <taxon>Eimeria</taxon>
    </lineage>
</organism>
<dbReference type="AlphaFoldDB" id="U6LTY7"/>
<keyword evidence="3" id="KW-1185">Reference proteome</keyword>
<reference evidence="2" key="1">
    <citation type="submission" date="2013-10" db="EMBL/GenBank/DDBJ databases">
        <title>Genomic analysis of the causative agents of coccidiosis in chickens.</title>
        <authorList>
            <person name="Reid A.J."/>
            <person name="Blake D."/>
            <person name="Billington K."/>
            <person name="Browne H."/>
            <person name="Dunn M."/>
            <person name="Hung S."/>
            <person name="Kawahara F."/>
            <person name="Miranda-Saavedra D."/>
            <person name="Mourier T."/>
            <person name="Nagra H."/>
            <person name="Otto T.D."/>
            <person name="Rawlings N."/>
            <person name="Sanchez A."/>
            <person name="Sanders M."/>
            <person name="Subramaniam C."/>
            <person name="Tay Y."/>
            <person name="Dear P."/>
            <person name="Doerig C."/>
            <person name="Gruber A."/>
            <person name="Parkinson J."/>
            <person name="Shirley M."/>
            <person name="Wan K.L."/>
            <person name="Berriman M."/>
            <person name="Tomley F."/>
            <person name="Pain A."/>
        </authorList>
    </citation>
    <scope>NUCLEOTIDE SEQUENCE [LARGE SCALE GENOMIC DNA]</scope>
    <source>
        <strain evidence="2">Houghton</strain>
    </source>
</reference>
<name>U6LTY7_9EIME</name>
<dbReference type="Proteomes" id="UP000030750">
    <property type="component" value="Unassembled WGS sequence"/>
</dbReference>
<accession>U6LTY7</accession>
<evidence type="ECO:0000313" key="3">
    <source>
        <dbReference type="Proteomes" id="UP000030750"/>
    </source>
</evidence>
<feature type="region of interest" description="Disordered" evidence="1">
    <location>
        <begin position="81"/>
        <end position="129"/>
    </location>
</feature>